<evidence type="ECO:0000313" key="4">
    <source>
        <dbReference type="EMBL" id="KAL0485494.1"/>
    </source>
</evidence>
<dbReference type="Proteomes" id="UP001431209">
    <property type="component" value="Unassembled WGS sequence"/>
</dbReference>
<dbReference type="SMART" id="SM00173">
    <property type="entry name" value="RAS"/>
    <property type="match status" value="1"/>
</dbReference>
<comment type="caution">
    <text evidence="4">The sequence shown here is derived from an EMBL/GenBank/DDBJ whole genome shotgun (WGS) entry which is preliminary data.</text>
</comment>
<dbReference type="SMART" id="SM00175">
    <property type="entry name" value="RAB"/>
    <property type="match status" value="1"/>
</dbReference>
<proteinExistence type="inferred from homology"/>
<organism evidence="4 5">
    <name type="scientific">Acrasis kona</name>
    <dbReference type="NCBI Taxonomy" id="1008807"/>
    <lineage>
        <taxon>Eukaryota</taxon>
        <taxon>Discoba</taxon>
        <taxon>Heterolobosea</taxon>
        <taxon>Tetramitia</taxon>
        <taxon>Eutetramitia</taxon>
        <taxon>Acrasidae</taxon>
        <taxon>Acrasis</taxon>
    </lineage>
</organism>
<dbReference type="InterPro" id="IPR003578">
    <property type="entry name" value="Small_GTPase_Rho"/>
</dbReference>
<dbReference type="NCBIfam" id="TIGR00231">
    <property type="entry name" value="small_GTP"/>
    <property type="match status" value="1"/>
</dbReference>
<dbReference type="PROSITE" id="PS51420">
    <property type="entry name" value="RHO"/>
    <property type="match status" value="1"/>
</dbReference>
<gene>
    <name evidence="4" type="ORF">AKO1_003084</name>
</gene>
<dbReference type="AlphaFoldDB" id="A0AAW2Z822"/>
<evidence type="ECO:0000313" key="5">
    <source>
        <dbReference type="Proteomes" id="UP001431209"/>
    </source>
</evidence>
<reference evidence="4 5" key="1">
    <citation type="submission" date="2024-03" db="EMBL/GenBank/DDBJ databases">
        <title>The Acrasis kona genome and developmental transcriptomes reveal deep origins of eukaryotic multicellular pathways.</title>
        <authorList>
            <person name="Sheikh S."/>
            <person name="Fu C.-J."/>
            <person name="Brown M.W."/>
            <person name="Baldauf S.L."/>
        </authorList>
    </citation>
    <scope>NUCLEOTIDE SEQUENCE [LARGE SCALE GENOMIC DNA]</scope>
    <source>
        <strain evidence="4 5">ATCC MYA-3509</strain>
    </source>
</reference>
<name>A0AAW2Z822_9EUKA</name>
<evidence type="ECO:0000256" key="2">
    <source>
        <dbReference type="ARBA" id="ARBA00022741"/>
    </source>
</evidence>
<dbReference type="InterPro" id="IPR005225">
    <property type="entry name" value="Small_GTP-bd"/>
</dbReference>
<dbReference type="SMART" id="SM00174">
    <property type="entry name" value="RHO"/>
    <property type="match status" value="1"/>
</dbReference>
<dbReference type="SUPFAM" id="SSF52540">
    <property type="entry name" value="P-loop containing nucleoside triphosphate hydrolases"/>
    <property type="match status" value="1"/>
</dbReference>
<dbReference type="CDD" id="cd00157">
    <property type="entry name" value="Rho"/>
    <property type="match status" value="1"/>
</dbReference>
<accession>A0AAW2Z822</accession>
<dbReference type="GO" id="GO:0003924">
    <property type="term" value="F:GTPase activity"/>
    <property type="evidence" value="ECO:0007669"/>
    <property type="project" value="InterPro"/>
</dbReference>
<dbReference type="PANTHER" id="PTHR24072">
    <property type="entry name" value="RHO FAMILY GTPASE"/>
    <property type="match status" value="1"/>
</dbReference>
<comment type="similarity">
    <text evidence="1">Belongs to the small GTPase superfamily. Rho family.</text>
</comment>
<dbReference type="FunFam" id="3.40.50.300:FF:001179">
    <property type="entry name" value="Rho family GTPase"/>
    <property type="match status" value="1"/>
</dbReference>
<dbReference type="GO" id="GO:0007264">
    <property type="term" value="P:small GTPase-mediated signal transduction"/>
    <property type="evidence" value="ECO:0007669"/>
    <property type="project" value="InterPro"/>
</dbReference>
<dbReference type="Pfam" id="PF00071">
    <property type="entry name" value="Ras"/>
    <property type="match status" value="1"/>
</dbReference>
<keyword evidence="5" id="KW-1185">Reference proteome</keyword>
<evidence type="ECO:0000256" key="1">
    <source>
        <dbReference type="ARBA" id="ARBA00010142"/>
    </source>
</evidence>
<protein>
    <submittedName>
        <fullName evidence="4">RAC1</fullName>
    </submittedName>
</protein>
<keyword evidence="3" id="KW-0342">GTP-binding</keyword>
<dbReference type="PROSITE" id="PS51421">
    <property type="entry name" value="RAS"/>
    <property type="match status" value="1"/>
</dbReference>
<keyword evidence="2" id="KW-0547">Nucleotide-binding</keyword>
<dbReference type="PRINTS" id="PR00449">
    <property type="entry name" value="RASTRNSFRMNG"/>
</dbReference>
<dbReference type="EMBL" id="JAOPGA020001141">
    <property type="protein sequence ID" value="KAL0485494.1"/>
    <property type="molecule type" value="Genomic_DNA"/>
</dbReference>
<dbReference type="InterPro" id="IPR027417">
    <property type="entry name" value="P-loop_NTPase"/>
</dbReference>
<dbReference type="PROSITE" id="PS51419">
    <property type="entry name" value="RAB"/>
    <property type="match status" value="1"/>
</dbReference>
<sequence>MESRVVKIVTVGDGAVGKTSMLISYVEDRFPEDYIPTIFDNHNATVMWDHKVVNLGLWDTAGQVNYENLRPLAYPNTDIFLICYSVVDPLSYENVKYKWAPEVRSHCPDAKFILVGTKLDIRDDPYASRKKGDPVSFDEGVALQKTIGALEYVECSARSGAGLKYVFHKCMEHVIGRTPIKTRQSVSSSLKRKSGIIRRSMSTQVRRCSIM</sequence>
<evidence type="ECO:0000256" key="3">
    <source>
        <dbReference type="ARBA" id="ARBA00023134"/>
    </source>
</evidence>
<dbReference type="Gene3D" id="3.40.50.300">
    <property type="entry name" value="P-loop containing nucleotide triphosphate hydrolases"/>
    <property type="match status" value="1"/>
</dbReference>
<dbReference type="GO" id="GO:0005525">
    <property type="term" value="F:GTP binding"/>
    <property type="evidence" value="ECO:0007669"/>
    <property type="project" value="UniProtKB-KW"/>
</dbReference>
<dbReference type="InterPro" id="IPR001806">
    <property type="entry name" value="Small_GTPase"/>
</dbReference>